<evidence type="ECO:0000256" key="4">
    <source>
        <dbReference type="ARBA" id="ARBA00022679"/>
    </source>
</evidence>
<dbReference type="InterPro" id="IPR005467">
    <property type="entry name" value="His_kinase_dom"/>
</dbReference>
<dbReference type="SUPFAM" id="SSF52172">
    <property type="entry name" value="CheY-like"/>
    <property type="match status" value="1"/>
</dbReference>
<protein>
    <recommendedName>
        <fullName evidence="2">histidine kinase</fullName>
        <ecNumber evidence="2">2.7.13.3</ecNumber>
    </recommendedName>
</protein>
<keyword evidence="11" id="KW-1185">Reference proteome</keyword>
<accession>A0A285MD86</accession>
<dbReference type="SMART" id="SM00388">
    <property type="entry name" value="HisKA"/>
    <property type="match status" value="1"/>
</dbReference>
<dbReference type="SMART" id="SM00448">
    <property type="entry name" value="REC"/>
    <property type="match status" value="1"/>
</dbReference>
<dbReference type="SMART" id="SM00387">
    <property type="entry name" value="HATPase_c"/>
    <property type="match status" value="1"/>
</dbReference>
<gene>
    <name evidence="10" type="ORF">SAMN06265377_0313</name>
</gene>
<dbReference type="SUPFAM" id="SSF55874">
    <property type="entry name" value="ATPase domain of HSP90 chaperone/DNA topoisomerase II/histidine kinase"/>
    <property type="match status" value="1"/>
</dbReference>
<proteinExistence type="predicted"/>
<keyword evidence="5 10" id="KW-0418">Kinase</keyword>
<dbReference type="PROSITE" id="PS50109">
    <property type="entry name" value="HIS_KIN"/>
    <property type="match status" value="1"/>
</dbReference>
<dbReference type="PRINTS" id="PR00344">
    <property type="entry name" value="BCTRLSENSOR"/>
</dbReference>
<dbReference type="CDD" id="cd00082">
    <property type="entry name" value="HisKA"/>
    <property type="match status" value="1"/>
</dbReference>
<keyword evidence="4" id="KW-0808">Transferase</keyword>
<dbReference type="OrthoDB" id="1046984at2"/>
<dbReference type="CDD" id="cd16922">
    <property type="entry name" value="HATPase_EvgS-ArcB-TorS-like"/>
    <property type="match status" value="1"/>
</dbReference>
<dbReference type="InterPro" id="IPR003594">
    <property type="entry name" value="HATPase_dom"/>
</dbReference>
<feature type="modified residue" description="4-aspartylphosphate" evidence="6">
    <location>
        <position position="617"/>
    </location>
</feature>
<dbReference type="InterPro" id="IPR004358">
    <property type="entry name" value="Sig_transdc_His_kin-like_C"/>
</dbReference>
<evidence type="ECO:0000256" key="2">
    <source>
        <dbReference type="ARBA" id="ARBA00012438"/>
    </source>
</evidence>
<dbReference type="Gene3D" id="3.30.565.10">
    <property type="entry name" value="Histidine kinase-like ATPase, C-terminal domain"/>
    <property type="match status" value="1"/>
</dbReference>
<feature type="domain" description="Response regulatory" evidence="9">
    <location>
        <begin position="569"/>
        <end position="685"/>
    </location>
</feature>
<dbReference type="InterPro" id="IPR036641">
    <property type="entry name" value="HPT_dom_sf"/>
</dbReference>
<dbReference type="CDD" id="cd17546">
    <property type="entry name" value="REC_hyHK_CKI1_RcsC-like"/>
    <property type="match status" value="1"/>
</dbReference>
<dbReference type="PANTHER" id="PTHR43047:SF64">
    <property type="entry name" value="HISTIDINE KINASE CONTAINING CHEY-HOMOLOGOUS RECEIVER DOMAIN AND PAS DOMAIN-RELATED"/>
    <property type="match status" value="1"/>
</dbReference>
<dbReference type="Gene3D" id="1.10.287.130">
    <property type="match status" value="1"/>
</dbReference>
<evidence type="ECO:0000259" key="8">
    <source>
        <dbReference type="PROSITE" id="PS50109"/>
    </source>
</evidence>
<evidence type="ECO:0000256" key="5">
    <source>
        <dbReference type="ARBA" id="ARBA00022777"/>
    </source>
</evidence>
<dbReference type="SUPFAM" id="SSF47226">
    <property type="entry name" value="Histidine-containing phosphotransfer domain, HPT domain"/>
    <property type="match status" value="1"/>
</dbReference>
<reference evidence="11" key="1">
    <citation type="submission" date="2017-09" db="EMBL/GenBank/DDBJ databases">
        <authorList>
            <person name="Varghese N."/>
            <person name="Submissions S."/>
        </authorList>
    </citation>
    <scope>NUCLEOTIDE SEQUENCE [LARGE SCALE GENOMIC DNA]</scope>
    <source>
        <strain evidence="11">DSM 25885</strain>
    </source>
</reference>
<dbReference type="Gene3D" id="3.40.50.2300">
    <property type="match status" value="1"/>
</dbReference>
<keyword evidence="7" id="KW-0812">Transmembrane</keyword>
<feature type="domain" description="Histidine kinase" evidence="8">
    <location>
        <begin position="329"/>
        <end position="549"/>
    </location>
</feature>
<evidence type="ECO:0000256" key="1">
    <source>
        <dbReference type="ARBA" id="ARBA00000085"/>
    </source>
</evidence>
<dbReference type="RefSeq" id="WP_097043971.1">
    <property type="nucleotide sequence ID" value="NZ_OBEH01000001.1"/>
</dbReference>
<dbReference type="EMBL" id="OBEH01000001">
    <property type="protein sequence ID" value="SNY94653.1"/>
    <property type="molecule type" value="Genomic_DNA"/>
</dbReference>
<dbReference type="PROSITE" id="PS50110">
    <property type="entry name" value="RESPONSE_REGULATORY"/>
    <property type="match status" value="1"/>
</dbReference>
<evidence type="ECO:0000313" key="10">
    <source>
        <dbReference type="EMBL" id="SNY94653.1"/>
    </source>
</evidence>
<name>A0A285MD86_9FLAO</name>
<keyword evidence="7" id="KW-1133">Transmembrane helix</keyword>
<dbReference type="Pfam" id="PF00512">
    <property type="entry name" value="HisKA"/>
    <property type="match status" value="1"/>
</dbReference>
<dbReference type="FunFam" id="3.30.565.10:FF:000010">
    <property type="entry name" value="Sensor histidine kinase RcsC"/>
    <property type="match status" value="1"/>
</dbReference>
<dbReference type="GO" id="GO:0000155">
    <property type="term" value="F:phosphorelay sensor kinase activity"/>
    <property type="evidence" value="ECO:0007669"/>
    <property type="project" value="InterPro"/>
</dbReference>
<dbReference type="InterPro" id="IPR036097">
    <property type="entry name" value="HisK_dim/P_sf"/>
</dbReference>
<keyword evidence="3 6" id="KW-0597">Phosphoprotein</keyword>
<dbReference type="AlphaFoldDB" id="A0A285MD86"/>
<dbReference type="PANTHER" id="PTHR43047">
    <property type="entry name" value="TWO-COMPONENT HISTIDINE PROTEIN KINASE"/>
    <property type="match status" value="1"/>
</dbReference>
<evidence type="ECO:0000256" key="7">
    <source>
        <dbReference type="SAM" id="Phobius"/>
    </source>
</evidence>
<feature type="transmembrane region" description="Helical" evidence="7">
    <location>
        <begin position="276"/>
        <end position="296"/>
    </location>
</feature>
<sequence length="819" mass="93040">MLTKSRKRFTIKIIAGYLILGMITLLAGFFIYAEFNNYSAGQNKENESTKLLKTNSLLTELYEAENLSKLALQNKKRKSLNTYAKKVDSIFHTIEALKLLAKDTGQIGKLITVQKLLQQKVYNNAELRKLKVKNENNAPIDSLLSAFKKMETDLGRITPETFVPNFYQLPAKTQKSIREYVAILNENIPENASRKTSANALDSILNLSKSMLEDAKIETAKLERSMIAKELQIYKVDLELSQKLRSIISAFEQELIMEVYSNNLSKQTLLKRSAQFAWAAAILGFILVCVFTFLIANDYWKGQLYRERLEKEKRYSESLLKSREQLISTVSHDIRSPLHTLKGYMELLEHESTDNEQAHYFETMKSAAGYVENLMNDLLDFSKLEAGKTSIENVSFIISDLISETILNFEETGLEKSIPLHLEIAENLKTPIIGDPLRVRQILTNLIGNAFKFTYKGSVKIKAFVREEHRVSRVQIQVADTGIGIEKEKQELIFKEFVQAGNSSEEKIEGYGLGLTISKKLAELLGGTLEVESEVNKGSTFTFSMPLTFSRNNIPSKEILEPHFENRLSLIILDDDKTLLKLLKEICETYGLRIETFSSFEDLKKVSPLDYDVVLTDIQMPKISGFEVIKEFKKGAVPNYKSQPIIAMTGKREIPKSQFLNVGFRDVLLKPFSGETLLKVLNGINKPFDSAIEKINQMKGVSSDLFSTEIISSFLNSDQAIHEVLNTFLSNTDKNLKLLSKAVKKRKHLEIIAVSHKMLPMFRQLKVDSAVPILENFEQVTPNISYQKSLEDLELLNLSISNLKEEMQTYLTTLLVDNN</sequence>
<evidence type="ECO:0000259" key="9">
    <source>
        <dbReference type="PROSITE" id="PS50110"/>
    </source>
</evidence>
<dbReference type="Proteomes" id="UP000219048">
    <property type="component" value="Unassembled WGS sequence"/>
</dbReference>
<dbReference type="InterPro" id="IPR011006">
    <property type="entry name" value="CheY-like_superfamily"/>
</dbReference>
<evidence type="ECO:0000313" key="11">
    <source>
        <dbReference type="Proteomes" id="UP000219048"/>
    </source>
</evidence>
<organism evidence="10 11">
    <name type="scientific">Flagellimonas pacifica</name>
    <dbReference type="NCBI Taxonomy" id="1247520"/>
    <lineage>
        <taxon>Bacteria</taxon>
        <taxon>Pseudomonadati</taxon>
        <taxon>Bacteroidota</taxon>
        <taxon>Flavobacteriia</taxon>
        <taxon>Flavobacteriales</taxon>
        <taxon>Flavobacteriaceae</taxon>
        <taxon>Flagellimonas</taxon>
    </lineage>
</organism>
<dbReference type="InterPro" id="IPR036890">
    <property type="entry name" value="HATPase_C_sf"/>
</dbReference>
<dbReference type="InterPro" id="IPR001789">
    <property type="entry name" value="Sig_transdc_resp-reg_receiver"/>
</dbReference>
<dbReference type="EC" id="2.7.13.3" evidence="2"/>
<dbReference type="Pfam" id="PF00072">
    <property type="entry name" value="Response_reg"/>
    <property type="match status" value="1"/>
</dbReference>
<keyword evidence="7" id="KW-0472">Membrane</keyword>
<feature type="transmembrane region" description="Helical" evidence="7">
    <location>
        <begin position="12"/>
        <end position="33"/>
    </location>
</feature>
<dbReference type="InterPro" id="IPR003661">
    <property type="entry name" value="HisK_dim/P_dom"/>
</dbReference>
<evidence type="ECO:0000256" key="3">
    <source>
        <dbReference type="ARBA" id="ARBA00022553"/>
    </source>
</evidence>
<evidence type="ECO:0000256" key="6">
    <source>
        <dbReference type="PROSITE-ProRule" id="PRU00169"/>
    </source>
</evidence>
<comment type="catalytic activity">
    <reaction evidence="1">
        <text>ATP + protein L-histidine = ADP + protein N-phospho-L-histidine.</text>
        <dbReference type="EC" id="2.7.13.3"/>
    </reaction>
</comment>
<dbReference type="Pfam" id="PF02518">
    <property type="entry name" value="HATPase_c"/>
    <property type="match status" value="1"/>
</dbReference>
<dbReference type="SUPFAM" id="SSF47384">
    <property type="entry name" value="Homodimeric domain of signal transducing histidine kinase"/>
    <property type="match status" value="1"/>
</dbReference>